<comment type="caution">
    <text evidence="2">The sequence shown here is derived from an EMBL/GenBank/DDBJ whole genome shotgun (WGS) entry which is preliminary data.</text>
</comment>
<proteinExistence type="predicted"/>
<organism evidence="2 3">
    <name type="scientific">Zasmidium cellare</name>
    <name type="common">Wine cellar mold</name>
    <name type="synonym">Racodium cellare</name>
    <dbReference type="NCBI Taxonomy" id="395010"/>
    <lineage>
        <taxon>Eukaryota</taxon>
        <taxon>Fungi</taxon>
        <taxon>Dikarya</taxon>
        <taxon>Ascomycota</taxon>
        <taxon>Pezizomycotina</taxon>
        <taxon>Dothideomycetes</taxon>
        <taxon>Dothideomycetidae</taxon>
        <taxon>Mycosphaerellales</taxon>
        <taxon>Mycosphaerellaceae</taxon>
        <taxon>Zasmidium</taxon>
    </lineage>
</organism>
<evidence type="ECO:0000313" key="3">
    <source>
        <dbReference type="Proteomes" id="UP001305779"/>
    </source>
</evidence>
<reference evidence="2 3" key="1">
    <citation type="journal article" date="2023" name="G3 (Bethesda)">
        <title>A chromosome-level genome assembly of Zasmidium syzygii isolated from banana leaves.</title>
        <authorList>
            <person name="van Westerhoven A.C."/>
            <person name="Mehrabi R."/>
            <person name="Talebi R."/>
            <person name="Steentjes M.B.F."/>
            <person name="Corcolon B."/>
            <person name="Chong P.A."/>
            <person name="Kema G.H.J."/>
            <person name="Seidl M.F."/>
        </authorList>
    </citation>
    <scope>NUCLEOTIDE SEQUENCE [LARGE SCALE GENOMIC DNA]</scope>
    <source>
        <strain evidence="2 3">P124</strain>
    </source>
</reference>
<protein>
    <submittedName>
        <fullName evidence="2">Uncharacterized protein</fullName>
    </submittedName>
</protein>
<dbReference type="EMBL" id="JAXOVC010000010">
    <property type="protein sequence ID" value="KAK4496792.1"/>
    <property type="molecule type" value="Genomic_DNA"/>
</dbReference>
<name>A0ABR0E5V5_ZASCE</name>
<feature type="compositionally biased region" description="Basic and acidic residues" evidence="1">
    <location>
        <begin position="15"/>
        <end position="80"/>
    </location>
</feature>
<dbReference type="Proteomes" id="UP001305779">
    <property type="component" value="Unassembled WGS sequence"/>
</dbReference>
<sequence>MARRRNILPNGVHRRVAEYRPDHGPPKMCREAQELQAEFNRRDKQEKKEREKQQKREEKERQKQQEKQEQQKREPSREEGQGEDEQASWDIYTIENTRNEIYELALIENNNIHVTKDLQEPGVLSVNRQIRSEAREMW</sequence>
<feature type="region of interest" description="Disordered" evidence="1">
    <location>
        <begin position="1"/>
        <end position="90"/>
    </location>
</feature>
<gene>
    <name evidence="2" type="ORF">PRZ48_012775</name>
</gene>
<keyword evidence="3" id="KW-1185">Reference proteome</keyword>
<accession>A0ABR0E5V5</accession>
<evidence type="ECO:0000256" key="1">
    <source>
        <dbReference type="SAM" id="MobiDB-lite"/>
    </source>
</evidence>
<evidence type="ECO:0000313" key="2">
    <source>
        <dbReference type="EMBL" id="KAK4496792.1"/>
    </source>
</evidence>